<reference evidence="1" key="1">
    <citation type="submission" date="2014-09" db="EMBL/GenBank/DDBJ databases">
        <authorList>
            <person name="Magalhaes I.L.F."/>
            <person name="Oliveira U."/>
            <person name="Santos F.R."/>
            <person name="Vidigal T.H.D.A."/>
            <person name="Brescovit A.D."/>
            <person name="Santos A.J."/>
        </authorList>
    </citation>
    <scope>NUCLEOTIDE SEQUENCE</scope>
    <source>
        <tissue evidence="1">Shoot tissue taken approximately 20 cm above the soil surface</tissue>
    </source>
</reference>
<organism evidence="1">
    <name type="scientific">Arundo donax</name>
    <name type="common">Giant reed</name>
    <name type="synonym">Donax arundinaceus</name>
    <dbReference type="NCBI Taxonomy" id="35708"/>
    <lineage>
        <taxon>Eukaryota</taxon>
        <taxon>Viridiplantae</taxon>
        <taxon>Streptophyta</taxon>
        <taxon>Embryophyta</taxon>
        <taxon>Tracheophyta</taxon>
        <taxon>Spermatophyta</taxon>
        <taxon>Magnoliopsida</taxon>
        <taxon>Liliopsida</taxon>
        <taxon>Poales</taxon>
        <taxon>Poaceae</taxon>
        <taxon>PACMAD clade</taxon>
        <taxon>Arundinoideae</taxon>
        <taxon>Arundineae</taxon>
        <taxon>Arundo</taxon>
    </lineage>
</organism>
<accession>A0A0A9ERP0</accession>
<evidence type="ECO:0000313" key="1">
    <source>
        <dbReference type="EMBL" id="JAE01644.1"/>
    </source>
</evidence>
<sequence length="30" mass="3538">MISKQFTTLQPNSIYNQNSEKYFSLVQSKI</sequence>
<name>A0A0A9ERP0_ARUDO</name>
<protein>
    <submittedName>
        <fullName evidence="1">Uncharacterized protein</fullName>
    </submittedName>
</protein>
<dbReference type="AlphaFoldDB" id="A0A0A9ERP0"/>
<proteinExistence type="predicted"/>
<reference evidence="1" key="2">
    <citation type="journal article" date="2015" name="Data Brief">
        <title>Shoot transcriptome of the giant reed, Arundo donax.</title>
        <authorList>
            <person name="Barrero R.A."/>
            <person name="Guerrero F.D."/>
            <person name="Moolhuijzen P."/>
            <person name="Goolsby J.A."/>
            <person name="Tidwell J."/>
            <person name="Bellgard S.E."/>
            <person name="Bellgard M.I."/>
        </authorList>
    </citation>
    <scope>NUCLEOTIDE SEQUENCE</scope>
    <source>
        <tissue evidence="1">Shoot tissue taken approximately 20 cm above the soil surface</tissue>
    </source>
</reference>
<dbReference type="EMBL" id="GBRH01196252">
    <property type="protein sequence ID" value="JAE01644.1"/>
    <property type="molecule type" value="Transcribed_RNA"/>
</dbReference>